<proteinExistence type="predicted"/>
<dbReference type="EMBL" id="KI965461">
    <property type="protein sequence ID" value="EUD68945.1"/>
    <property type="molecule type" value="Genomic_DNA"/>
</dbReference>
<dbReference type="Proteomes" id="UP000030640">
    <property type="component" value="Unassembled WGS sequence"/>
</dbReference>
<keyword evidence="1" id="KW-1133">Transmembrane helix</keyword>
<keyword evidence="1" id="KW-0812">Transmembrane</keyword>
<name>W7AB33_9APIC</name>
<evidence type="ECO:0000313" key="2">
    <source>
        <dbReference type="EMBL" id="EUD68945.1"/>
    </source>
</evidence>
<dbReference type="OrthoDB" id="384961at2759"/>
<dbReference type="VEuPathDB" id="PlasmoDB:C922_00636"/>
<organism evidence="2 3">
    <name type="scientific">Plasmodium inui San Antonio 1</name>
    <dbReference type="NCBI Taxonomy" id="1237626"/>
    <lineage>
        <taxon>Eukaryota</taxon>
        <taxon>Sar</taxon>
        <taxon>Alveolata</taxon>
        <taxon>Apicomplexa</taxon>
        <taxon>Aconoidasida</taxon>
        <taxon>Haemosporida</taxon>
        <taxon>Plasmodiidae</taxon>
        <taxon>Plasmodium</taxon>
        <taxon>Plasmodium (Plasmodium)</taxon>
    </lineage>
</organism>
<dbReference type="GeneID" id="20035910"/>
<accession>W7AB33</accession>
<dbReference type="RefSeq" id="XP_008814471.1">
    <property type="nucleotide sequence ID" value="XM_008816249.1"/>
</dbReference>
<keyword evidence="1" id="KW-0472">Membrane</keyword>
<dbReference type="AlphaFoldDB" id="W7AB33"/>
<evidence type="ECO:0000313" key="3">
    <source>
        <dbReference type="Proteomes" id="UP000030640"/>
    </source>
</evidence>
<protein>
    <submittedName>
        <fullName evidence="2">Uncharacterized protein</fullName>
    </submittedName>
</protein>
<keyword evidence="3" id="KW-1185">Reference proteome</keyword>
<sequence>MSDLVFLQGKNINPTLYSLFSALKFIKLYNPLVIVLFHFVLLSYAKTYNKKIIKLAFSLTYLCAYMSMYVFVRPDLTKFRTLNGYITKQIQIK</sequence>
<gene>
    <name evidence="2" type="ORF">C922_00636</name>
</gene>
<feature type="transmembrane region" description="Helical" evidence="1">
    <location>
        <begin position="52"/>
        <end position="72"/>
    </location>
</feature>
<reference evidence="2 3" key="1">
    <citation type="submission" date="2013-02" db="EMBL/GenBank/DDBJ databases">
        <title>The Genome Sequence of Plasmodium inui San Antonio 1.</title>
        <authorList>
            <consortium name="The Broad Institute Genome Sequencing Platform"/>
            <consortium name="The Broad Institute Genome Sequencing Center for Infectious Disease"/>
            <person name="Neafsey D."/>
            <person name="Cheeseman I."/>
            <person name="Volkman S."/>
            <person name="Adams J."/>
            <person name="Walker B."/>
            <person name="Young S.K."/>
            <person name="Zeng Q."/>
            <person name="Gargeya S."/>
            <person name="Fitzgerald M."/>
            <person name="Haas B."/>
            <person name="Abouelleil A."/>
            <person name="Alvarado L."/>
            <person name="Arachchi H.M."/>
            <person name="Berlin A.M."/>
            <person name="Chapman S.B."/>
            <person name="Dewar J."/>
            <person name="Goldberg J."/>
            <person name="Griggs A."/>
            <person name="Gujja S."/>
            <person name="Hansen M."/>
            <person name="Howarth C."/>
            <person name="Imamovic A."/>
            <person name="Larimer J."/>
            <person name="McCowan C."/>
            <person name="Murphy C."/>
            <person name="Neiman D."/>
            <person name="Pearson M."/>
            <person name="Priest M."/>
            <person name="Roberts A."/>
            <person name="Saif S."/>
            <person name="Shea T."/>
            <person name="Sisk P."/>
            <person name="Sykes S."/>
            <person name="Wortman J."/>
            <person name="Nusbaum C."/>
            <person name="Birren B."/>
        </authorList>
    </citation>
    <scope>NUCLEOTIDE SEQUENCE [LARGE SCALE GENOMIC DNA]</scope>
    <source>
        <strain evidence="2 3">San Antonio 1</strain>
    </source>
</reference>
<feature type="transmembrane region" description="Helical" evidence="1">
    <location>
        <begin position="28"/>
        <end position="45"/>
    </location>
</feature>
<evidence type="ECO:0000256" key="1">
    <source>
        <dbReference type="SAM" id="Phobius"/>
    </source>
</evidence>